<reference evidence="7" key="1">
    <citation type="journal article" date="2019" name="Int. J. Syst. Evol. Microbiol.">
        <title>The Global Catalogue of Microorganisms (GCM) 10K type strain sequencing project: providing services to taxonomists for standard genome sequencing and annotation.</title>
        <authorList>
            <consortium name="The Broad Institute Genomics Platform"/>
            <consortium name="The Broad Institute Genome Sequencing Center for Infectious Disease"/>
            <person name="Wu L."/>
            <person name="Ma J."/>
        </authorList>
    </citation>
    <scope>NUCLEOTIDE SEQUENCE [LARGE SCALE GENOMIC DNA]</scope>
    <source>
        <strain evidence="7">KCTC 42282</strain>
    </source>
</reference>
<feature type="domain" description="DNA2/NAM7 helicase-like C-terminal" evidence="5">
    <location>
        <begin position="406"/>
        <end position="590"/>
    </location>
</feature>
<keyword evidence="1" id="KW-0547">Nucleotide-binding</keyword>
<dbReference type="Proteomes" id="UP001595704">
    <property type="component" value="Unassembled WGS sequence"/>
</dbReference>
<proteinExistence type="predicted"/>
<dbReference type="EMBL" id="JBHRYC010000055">
    <property type="protein sequence ID" value="MFC3637972.1"/>
    <property type="molecule type" value="Genomic_DNA"/>
</dbReference>
<evidence type="ECO:0000313" key="7">
    <source>
        <dbReference type="Proteomes" id="UP001595704"/>
    </source>
</evidence>
<keyword evidence="7" id="KW-1185">Reference proteome</keyword>
<dbReference type="PANTHER" id="PTHR43788">
    <property type="entry name" value="DNA2/NAM7 HELICASE FAMILY MEMBER"/>
    <property type="match status" value="1"/>
</dbReference>
<sequence length="725" mass="78869">METDASKKISALISDINLSAARKFGLTLPPSDSLTLVPFAGNARDIFEDFQPGKVFRIGRGHLQTLAPKDITERNLAVLRRLSEAALEQRGTPNLFIALGIVQWTDALDQKSRKAPLYLLPVRLDVDSHGYLIKPTGPAQINEQLCNLLELSPPPPGADPFAPASAADIITAIGRSTFLLPMNKEPLLRLSRLEAIQRNPNPIALSLAFRRPPTAPSVPAQTQPFQPATQLDSAQAAAVTRTREGHSFVLRGPPGTGKTQTIVNMIAAAVNDGRSVVVATEMAEALQPIAERLTNHEARQNILDLTVAPPPPEPEASDHRSAATPPTILLTTFSKFVCLAPESWCFDICIIDEASTATLENTILLAGVSGQLVLAGDEHQMGPHDALVAALTADDLALPNSSALSAAIDTGWETAQLRRHYRSRHPSLIELSNRHFYYMQLATPPSPHDQPHFGRNYIQVADGHLASNLTNLREAATLVRAYSDHALENTGQSVAIIANGAPQRDLIAQLITGQSHILQHRLRGEHPPPKLLCATAAQGFEADVIFVSLTAAPPENAPNLVHALTLSLPDGDKTLNVMLSRARDRMDIFCSLLPEHLPMLLTAPRARRRLTRIILDAPAHAQTCEPHGANGFISEILQTQGYSSQTWENTALIFANGEMPVGAIQFTGRQNDLDEKSQYAQLINNGWPVMQFPMDQSEPQHPNHGEALKALFSFLDLHRPGPEHE</sequence>
<dbReference type="PANTHER" id="PTHR43788:SF8">
    <property type="entry name" value="DNA-BINDING PROTEIN SMUBP-2"/>
    <property type="match status" value="1"/>
</dbReference>
<keyword evidence="2 6" id="KW-0378">Hydrolase</keyword>
<evidence type="ECO:0000256" key="4">
    <source>
        <dbReference type="ARBA" id="ARBA00022840"/>
    </source>
</evidence>
<name>A0ABV7UHJ4_9HYPH</name>
<dbReference type="Pfam" id="PF13195">
    <property type="entry name" value="DUF4011"/>
    <property type="match status" value="1"/>
</dbReference>
<dbReference type="Pfam" id="PF13604">
    <property type="entry name" value="AAA_30"/>
    <property type="match status" value="1"/>
</dbReference>
<gene>
    <name evidence="6" type="ORF">ACFONL_11415</name>
</gene>
<dbReference type="InterPro" id="IPR050534">
    <property type="entry name" value="Coronavir_polyprotein_1ab"/>
</dbReference>
<dbReference type="InterPro" id="IPR025103">
    <property type="entry name" value="DUF4011"/>
</dbReference>
<comment type="caution">
    <text evidence="6">The sequence shown here is derived from an EMBL/GenBank/DDBJ whole genome shotgun (WGS) entry which is preliminary data.</text>
</comment>
<evidence type="ECO:0000256" key="2">
    <source>
        <dbReference type="ARBA" id="ARBA00022801"/>
    </source>
</evidence>
<dbReference type="Gene3D" id="3.40.50.300">
    <property type="entry name" value="P-loop containing nucleotide triphosphate hydrolases"/>
    <property type="match status" value="2"/>
</dbReference>
<dbReference type="GO" id="GO:0004386">
    <property type="term" value="F:helicase activity"/>
    <property type="evidence" value="ECO:0007669"/>
    <property type="project" value="UniProtKB-KW"/>
</dbReference>
<dbReference type="SUPFAM" id="SSF52540">
    <property type="entry name" value="P-loop containing nucleoside triphosphate hydrolases"/>
    <property type="match status" value="1"/>
</dbReference>
<dbReference type="GO" id="GO:0016787">
    <property type="term" value="F:hydrolase activity"/>
    <property type="evidence" value="ECO:0007669"/>
    <property type="project" value="UniProtKB-KW"/>
</dbReference>
<evidence type="ECO:0000313" key="6">
    <source>
        <dbReference type="EMBL" id="MFC3637972.1"/>
    </source>
</evidence>
<dbReference type="Pfam" id="PF13087">
    <property type="entry name" value="AAA_12"/>
    <property type="match status" value="1"/>
</dbReference>
<dbReference type="InterPro" id="IPR027417">
    <property type="entry name" value="P-loop_NTPase"/>
</dbReference>
<accession>A0ABV7UHJ4</accession>
<evidence type="ECO:0000259" key="5">
    <source>
        <dbReference type="Pfam" id="PF13087"/>
    </source>
</evidence>
<dbReference type="RefSeq" id="WP_191320800.1">
    <property type="nucleotide sequence ID" value="NZ_BNCG01000025.1"/>
</dbReference>
<keyword evidence="4" id="KW-0067">ATP-binding</keyword>
<dbReference type="EC" id="3.6.4.-" evidence="6"/>
<keyword evidence="3 6" id="KW-0347">Helicase</keyword>
<evidence type="ECO:0000256" key="1">
    <source>
        <dbReference type="ARBA" id="ARBA00022741"/>
    </source>
</evidence>
<evidence type="ECO:0000256" key="3">
    <source>
        <dbReference type="ARBA" id="ARBA00022806"/>
    </source>
</evidence>
<protein>
    <submittedName>
        <fullName evidence="6">DEAD/DEAH box helicase</fullName>
        <ecNumber evidence="6">3.6.4.-</ecNumber>
    </submittedName>
</protein>
<dbReference type="InterPro" id="IPR041679">
    <property type="entry name" value="DNA2/NAM7-like_C"/>
</dbReference>
<organism evidence="6 7">
    <name type="scientific">Camelimonas fluminis</name>
    <dbReference type="NCBI Taxonomy" id="1576911"/>
    <lineage>
        <taxon>Bacteria</taxon>
        <taxon>Pseudomonadati</taxon>
        <taxon>Pseudomonadota</taxon>
        <taxon>Alphaproteobacteria</taxon>
        <taxon>Hyphomicrobiales</taxon>
        <taxon>Chelatococcaceae</taxon>
        <taxon>Camelimonas</taxon>
    </lineage>
</organism>